<feature type="compositionally biased region" description="Basic residues" evidence="1">
    <location>
        <begin position="84"/>
        <end position="94"/>
    </location>
</feature>
<evidence type="ECO:0000313" key="3">
    <source>
        <dbReference type="Proteomes" id="UP000239735"/>
    </source>
</evidence>
<dbReference type="AlphaFoldDB" id="A0A2N9L3L2"/>
<dbReference type="EMBL" id="OKRB01000014">
    <property type="protein sequence ID" value="SPE17840.1"/>
    <property type="molecule type" value="Genomic_DNA"/>
</dbReference>
<evidence type="ECO:0000256" key="1">
    <source>
        <dbReference type="SAM" id="MobiDB-lite"/>
    </source>
</evidence>
<dbReference type="Proteomes" id="UP000239735">
    <property type="component" value="Unassembled WGS sequence"/>
</dbReference>
<evidence type="ECO:0000313" key="2">
    <source>
        <dbReference type="EMBL" id="SPE17840.1"/>
    </source>
</evidence>
<sequence>MPSNHTELAALKNLLTQADRILASAPELPQNRTTACREVLTAALALTDDLLKQSSPTTSAAILGRKGGSTTSLRHGVEHYRQMAAKRKTHGGGRPKKEPS</sequence>
<reference evidence="3" key="1">
    <citation type="submission" date="2018-02" db="EMBL/GenBank/DDBJ databases">
        <authorList>
            <person name="Hausmann B."/>
        </authorList>
    </citation>
    <scope>NUCLEOTIDE SEQUENCE [LARGE SCALE GENOMIC DNA]</scope>
    <source>
        <strain evidence="3">Peat soil MAG SbA5</strain>
    </source>
</reference>
<organism evidence="2 3">
    <name type="scientific">Candidatus Sulfuritelmatomonas gaucii</name>
    <dbReference type="NCBI Taxonomy" id="2043161"/>
    <lineage>
        <taxon>Bacteria</taxon>
        <taxon>Pseudomonadati</taxon>
        <taxon>Acidobacteriota</taxon>
        <taxon>Terriglobia</taxon>
        <taxon>Terriglobales</taxon>
        <taxon>Acidobacteriaceae</taxon>
        <taxon>Candidatus Sulfuritelmatomonas</taxon>
    </lineage>
</organism>
<proteinExistence type="predicted"/>
<gene>
    <name evidence="2" type="ORF">SBA5_1100020</name>
</gene>
<feature type="region of interest" description="Disordered" evidence="1">
    <location>
        <begin position="61"/>
        <end position="100"/>
    </location>
</feature>
<protein>
    <submittedName>
        <fullName evidence="2">Uncharacterized protein</fullName>
    </submittedName>
</protein>
<accession>A0A2N9L3L2</accession>
<name>A0A2N9L3L2_9BACT</name>